<dbReference type="Proteomes" id="UP000013827">
    <property type="component" value="Unassembled WGS sequence"/>
</dbReference>
<dbReference type="RefSeq" id="XP_005757339.1">
    <property type="nucleotide sequence ID" value="XM_005757282.1"/>
</dbReference>
<dbReference type="GeneID" id="17251061"/>
<feature type="transmembrane region" description="Helical" evidence="1">
    <location>
        <begin position="183"/>
        <end position="204"/>
    </location>
</feature>
<dbReference type="InterPro" id="IPR036420">
    <property type="entry name" value="BRCT_dom_sf"/>
</dbReference>
<dbReference type="KEGG" id="ehx:EMIHUDRAFT_250383"/>
<dbReference type="PROSITE" id="PS50172">
    <property type="entry name" value="BRCT"/>
    <property type="match status" value="1"/>
</dbReference>
<dbReference type="SUPFAM" id="SSF52113">
    <property type="entry name" value="BRCT domain"/>
    <property type="match status" value="1"/>
</dbReference>
<dbReference type="Gene3D" id="3.40.50.10190">
    <property type="entry name" value="BRCT domain"/>
    <property type="match status" value="1"/>
</dbReference>
<keyword evidence="1" id="KW-0472">Membrane</keyword>
<reference evidence="4" key="1">
    <citation type="journal article" date="2013" name="Nature">
        <title>Pan genome of the phytoplankton Emiliania underpins its global distribution.</title>
        <authorList>
            <person name="Read B.A."/>
            <person name="Kegel J."/>
            <person name="Klute M.J."/>
            <person name="Kuo A."/>
            <person name="Lefebvre S.C."/>
            <person name="Maumus F."/>
            <person name="Mayer C."/>
            <person name="Miller J."/>
            <person name="Monier A."/>
            <person name="Salamov A."/>
            <person name="Young J."/>
            <person name="Aguilar M."/>
            <person name="Claverie J.M."/>
            <person name="Frickenhaus S."/>
            <person name="Gonzalez K."/>
            <person name="Herman E.K."/>
            <person name="Lin Y.C."/>
            <person name="Napier J."/>
            <person name="Ogata H."/>
            <person name="Sarno A.F."/>
            <person name="Shmutz J."/>
            <person name="Schroeder D."/>
            <person name="de Vargas C."/>
            <person name="Verret F."/>
            <person name="von Dassow P."/>
            <person name="Valentin K."/>
            <person name="Van de Peer Y."/>
            <person name="Wheeler G."/>
            <person name="Dacks J.B."/>
            <person name="Delwiche C.F."/>
            <person name="Dyhrman S.T."/>
            <person name="Glockner G."/>
            <person name="John U."/>
            <person name="Richards T."/>
            <person name="Worden A.Z."/>
            <person name="Zhang X."/>
            <person name="Grigoriev I.V."/>
            <person name="Allen A.E."/>
            <person name="Bidle K."/>
            <person name="Borodovsky M."/>
            <person name="Bowler C."/>
            <person name="Brownlee C."/>
            <person name="Cock J.M."/>
            <person name="Elias M."/>
            <person name="Gladyshev V.N."/>
            <person name="Groth M."/>
            <person name="Guda C."/>
            <person name="Hadaegh A."/>
            <person name="Iglesias-Rodriguez M.D."/>
            <person name="Jenkins J."/>
            <person name="Jones B.M."/>
            <person name="Lawson T."/>
            <person name="Leese F."/>
            <person name="Lindquist E."/>
            <person name="Lobanov A."/>
            <person name="Lomsadze A."/>
            <person name="Malik S.B."/>
            <person name="Marsh M.E."/>
            <person name="Mackinder L."/>
            <person name="Mock T."/>
            <person name="Mueller-Roeber B."/>
            <person name="Pagarete A."/>
            <person name="Parker M."/>
            <person name="Probert I."/>
            <person name="Quesneville H."/>
            <person name="Raines C."/>
            <person name="Rensing S.A."/>
            <person name="Riano-Pachon D.M."/>
            <person name="Richier S."/>
            <person name="Rokitta S."/>
            <person name="Shiraiwa Y."/>
            <person name="Soanes D.M."/>
            <person name="van der Giezen M."/>
            <person name="Wahlund T.M."/>
            <person name="Williams B."/>
            <person name="Wilson W."/>
            <person name="Wolfe G."/>
            <person name="Wurch L.L."/>
        </authorList>
    </citation>
    <scope>NUCLEOTIDE SEQUENCE</scope>
</reference>
<dbReference type="InterPro" id="IPR001357">
    <property type="entry name" value="BRCT_dom"/>
</dbReference>
<sequence length="356" mass="38105">MLKSRSSSYEPAFASSPSAQKKGERAARHWVQLFSCAPLVIDAIILCYGASFTLTLTVFQAFSSAGLGEVKRGLSVLRQRRALFDPASYQPVMSGLYSGGFAAVTVLRNEAAAAVAVGVDMGRRVGGILEGLLPRAENGGAYQEELEPMADGRSEVSEMLSSPTGGGAASAPSTCMRGYRRRWAAALLLGVSVSTFLALALLYVRPTAFSAATELAKLEGKASVLHAISRGIKIVTAEWVLRSFEARRWLPTEPYIALQPSPVPGRQLDGARFFLGPSLAKFSEKQLRDLVHVAGGVPTAQARAQYVVGTNRKLEGQERVTEEAIISQILGETDGLELHLNSPLEEGDGESDSEEF</sequence>
<feature type="domain" description="BRCT" evidence="2">
    <location>
        <begin position="189"/>
        <end position="257"/>
    </location>
</feature>
<keyword evidence="4" id="KW-1185">Reference proteome</keyword>
<evidence type="ECO:0000313" key="3">
    <source>
        <dbReference type="EnsemblProtists" id="EOD04910"/>
    </source>
</evidence>
<evidence type="ECO:0000256" key="1">
    <source>
        <dbReference type="SAM" id="Phobius"/>
    </source>
</evidence>
<evidence type="ECO:0000313" key="4">
    <source>
        <dbReference type="Proteomes" id="UP000013827"/>
    </source>
</evidence>
<reference evidence="3" key="2">
    <citation type="submission" date="2024-10" db="UniProtKB">
        <authorList>
            <consortium name="EnsemblProtists"/>
        </authorList>
    </citation>
    <scope>IDENTIFICATION</scope>
</reference>
<name>A0A0D3I0X5_EMIH1</name>
<dbReference type="AlphaFoldDB" id="A0A0D3I0X5"/>
<dbReference type="PaxDb" id="2903-EOD04910"/>
<protein>
    <recommendedName>
        <fullName evidence="2">BRCT domain-containing protein</fullName>
    </recommendedName>
</protein>
<feature type="transmembrane region" description="Helical" evidence="1">
    <location>
        <begin position="39"/>
        <end position="62"/>
    </location>
</feature>
<keyword evidence="1" id="KW-1133">Transmembrane helix</keyword>
<evidence type="ECO:0000259" key="2">
    <source>
        <dbReference type="PROSITE" id="PS50172"/>
    </source>
</evidence>
<keyword evidence="1" id="KW-0812">Transmembrane</keyword>
<dbReference type="EnsemblProtists" id="EOD04910">
    <property type="protein sequence ID" value="EOD04910"/>
    <property type="gene ID" value="EMIHUDRAFT_250383"/>
</dbReference>
<dbReference type="HOGENOM" id="CLU_779469_0_0_1"/>
<accession>A0A0D3I0X5</accession>
<organism evidence="3 4">
    <name type="scientific">Emiliania huxleyi (strain CCMP1516)</name>
    <dbReference type="NCBI Taxonomy" id="280463"/>
    <lineage>
        <taxon>Eukaryota</taxon>
        <taxon>Haptista</taxon>
        <taxon>Haptophyta</taxon>
        <taxon>Prymnesiophyceae</taxon>
        <taxon>Isochrysidales</taxon>
        <taxon>Noelaerhabdaceae</taxon>
        <taxon>Emiliania</taxon>
    </lineage>
</organism>
<proteinExistence type="predicted"/>